<reference evidence="4" key="1">
    <citation type="submission" date="2022-11" db="UniProtKB">
        <authorList>
            <consortium name="WormBaseParasite"/>
        </authorList>
    </citation>
    <scope>IDENTIFICATION</scope>
</reference>
<dbReference type="CDD" id="cd06667">
    <property type="entry name" value="PDZ2_MUPP1-like"/>
    <property type="match status" value="1"/>
</dbReference>
<name>A0A915PDS7_9BILA</name>
<dbReference type="SMART" id="SM00228">
    <property type="entry name" value="PDZ"/>
    <property type="match status" value="1"/>
</dbReference>
<evidence type="ECO:0000313" key="4">
    <source>
        <dbReference type="WBParaSite" id="sdigi.contig112.g4592.t1"/>
    </source>
</evidence>
<evidence type="ECO:0000256" key="1">
    <source>
        <dbReference type="SAM" id="MobiDB-lite"/>
    </source>
</evidence>
<evidence type="ECO:0000313" key="3">
    <source>
        <dbReference type="Proteomes" id="UP000887581"/>
    </source>
</evidence>
<dbReference type="InterPro" id="IPR001478">
    <property type="entry name" value="PDZ"/>
</dbReference>
<dbReference type="InterPro" id="IPR036034">
    <property type="entry name" value="PDZ_sf"/>
</dbReference>
<dbReference type="AlphaFoldDB" id="A0A915PDS7"/>
<dbReference type="PROSITE" id="PS50106">
    <property type="entry name" value="PDZ"/>
    <property type="match status" value="1"/>
</dbReference>
<dbReference type="PANTHER" id="PTHR19964">
    <property type="entry name" value="MULTIPLE PDZ DOMAIN PROTEIN"/>
    <property type="match status" value="1"/>
</dbReference>
<dbReference type="InterPro" id="IPR051342">
    <property type="entry name" value="PDZ_scaffold"/>
</dbReference>
<protein>
    <submittedName>
        <fullName evidence="4">PDZ domain-containing protein</fullName>
    </submittedName>
</protein>
<evidence type="ECO:0000259" key="2">
    <source>
        <dbReference type="PROSITE" id="PS50106"/>
    </source>
</evidence>
<dbReference type="SUPFAM" id="SSF50156">
    <property type="entry name" value="PDZ domain-like"/>
    <property type="match status" value="1"/>
</dbReference>
<keyword evidence="3" id="KW-1185">Reference proteome</keyword>
<dbReference type="WBParaSite" id="sdigi.contig112.g4592.t1">
    <property type="protein sequence ID" value="sdigi.contig112.g4592.t1"/>
    <property type="gene ID" value="sdigi.contig112.g4592"/>
</dbReference>
<dbReference type="Proteomes" id="UP000887581">
    <property type="component" value="Unplaced"/>
</dbReference>
<sequence length="309" mass="33507">MCQIYKSKGQIHIGDQILALNQNILNPLLSAGKNYTAFGTSTAYCKQNNVLNQELNTTTLVNSYDAKCCHLAEEEGSGNIKEQQRKKSNSSASNCAKFTEATRNRRLKQSVAGATAEARSITSTRTDDDDNDGREASKRNVTLESDAKISCSSISSALLIDRYEKLIEEFHDSKSIHEESENCSASVIVVTLLRQSPHMVLTSDWTEIQIIHLPNIPGVGLGFGIVGGTSSGVVVKTILPGSIADKDGHLCPGDHILRIRGISVHGMSPQQIASILRRQDTLVELVVGRPVLTFDSSNDTANSLLKLIS</sequence>
<dbReference type="PANTHER" id="PTHR19964:SF92">
    <property type="entry name" value="PATJ HOMOLOG"/>
    <property type="match status" value="1"/>
</dbReference>
<organism evidence="3 4">
    <name type="scientific">Setaria digitata</name>
    <dbReference type="NCBI Taxonomy" id="48799"/>
    <lineage>
        <taxon>Eukaryota</taxon>
        <taxon>Metazoa</taxon>
        <taxon>Ecdysozoa</taxon>
        <taxon>Nematoda</taxon>
        <taxon>Chromadorea</taxon>
        <taxon>Rhabditida</taxon>
        <taxon>Spirurina</taxon>
        <taxon>Spiruromorpha</taxon>
        <taxon>Filarioidea</taxon>
        <taxon>Setariidae</taxon>
        <taxon>Setaria</taxon>
    </lineage>
</organism>
<feature type="domain" description="PDZ" evidence="2">
    <location>
        <begin position="210"/>
        <end position="291"/>
    </location>
</feature>
<proteinExistence type="predicted"/>
<feature type="region of interest" description="Disordered" evidence="1">
    <location>
        <begin position="106"/>
        <end position="139"/>
    </location>
</feature>
<dbReference type="Gene3D" id="2.30.42.10">
    <property type="match status" value="1"/>
</dbReference>
<accession>A0A915PDS7</accession>
<dbReference type="Pfam" id="PF00595">
    <property type="entry name" value="PDZ"/>
    <property type="match status" value="1"/>
</dbReference>